<keyword evidence="2" id="KW-0812">Transmembrane</keyword>
<feature type="transmembrane region" description="Helical" evidence="2">
    <location>
        <begin position="580"/>
        <end position="598"/>
    </location>
</feature>
<reference evidence="3 4" key="1">
    <citation type="journal article" date="2013" name="Curr. Biol.">
        <title>The Genome of the Foraminiferan Reticulomyxa filosa.</title>
        <authorList>
            <person name="Glockner G."/>
            <person name="Hulsmann N."/>
            <person name="Schleicher M."/>
            <person name="Noegel A.A."/>
            <person name="Eichinger L."/>
            <person name="Gallinger C."/>
            <person name="Pawlowski J."/>
            <person name="Sierra R."/>
            <person name="Euteneuer U."/>
            <person name="Pillet L."/>
            <person name="Moustafa A."/>
            <person name="Platzer M."/>
            <person name="Groth M."/>
            <person name="Szafranski K."/>
            <person name="Schliwa M."/>
        </authorList>
    </citation>
    <scope>NUCLEOTIDE SEQUENCE [LARGE SCALE GENOMIC DNA]</scope>
</reference>
<protein>
    <submittedName>
        <fullName evidence="3">Uncharacterized protein</fullName>
    </submittedName>
</protein>
<evidence type="ECO:0000313" key="4">
    <source>
        <dbReference type="Proteomes" id="UP000023152"/>
    </source>
</evidence>
<feature type="coiled-coil region" evidence="1">
    <location>
        <begin position="519"/>
        <end position="546"/>
    </location>
</feature>
<keyword evidence="4" id="KW-1185">Reference proteome</keyword>
<dbReference type="SUPFAM" id="SSF48452">
    <property type="entry name" value="TPR-like"/>
    <property type="match status" value="1"/>
</dbReference>
<name>X6NNR7_RETFI</name>
<proteinExistence type="predicted"/>
<dbReference type="Proteomes" id="UP000023152">
    <property type="component" value="Unassembled WGS sequence"/>
</dbReference>
<keyword evidence="2" id="KW-1133">Transmembrane helix</keyword>
<keyword evidence="2" id="KW-0472">Membrane</keyword>
<comment type="caution">
    <text evidence="3">The sequence shown here is derived from an EMBL/GenBank/DDBJ whole genome shotgun (WGS) entry which is preliminary data.</text>
</comment>
<dbReference type="Gene3D" id="1.25.40.10">
    <property type="entry name" value="Tetratricopeptide repeat domain"/>
    <property type="match status" value="1"/>
</dbReference>
<organism evidence="3 4">
    <name type="scientific">Reticulomyxa filosa</name>
    <dbReference type="NCBI Taxonomy" id="46433"/>
    <lineage>
        <taxon>Eukaryota</taxon>
        <taxon>Sar</taxon>
        <taxon>Rhizaria</taxon>
        <taxon>Retaria</taxon>
        <taxon>Foraminifera</taxon>
        <taxon>Monothalamids</taxon>
        <taxon>Reticulomyxidae</taxon>
        <taxon>Reticulomyxa</taxon>
    </lineage>
</organism>
<keyword evidence="1" id="KW-0175">Coiled coil</keyword>
<dbReference type="EMBL" id="ASPP01007119">
    <property type="protein sequence ID" value="ETO27656.1"/>
    <property type="molecule type" value="Genomic_DNA"/>
</dbReference>
<evidence type="ECO:0000256" key="1">
    <source>
        <dbReference type="SAM" id="Coils"/>
    </source>
</evidence>
<evidence type="ECO:0000313" key="3">
    <source>
        <dbReference type="EMBL" id="ETO27656.1"/>
    </source>
</evidence>
<evidence type="ECO:0000256" key="2">
    <source>
        <dbReference type="SAM" id="Phobius"/>
    </source>
</evidence>
<dbReference type="InterPro" id="IPR011990">
    <property type="entry name" value="TPR-like_helical_dom_sf"/>
</dbReference>
<feature type="transmembrane region" description="Helical" evidence="2">
    <location>
        <begin position="493"/>
        <end position="510"/>
    </location>
</feature>
<gene>
    <name evidence="3" type="ORF">RFI_09477</name>
</gene>
<accession>X6NNR7</accession>
<sequence length="607" mass="69431">MALDFEKEILETYKSIVEHKEKEPLARLNQIIAKLGDRKIVTISLCYAARSTLFLEQSNFEQAFDDAYIAYRIDPSRKQVLHALINLHLPRSGSANPYSNTSKATDFLDQLVIISENDVSTLHCCGILSLELQKYDSAIRLLETVLKYCQKSSSSETQRLKEKVCHDLTNCYLERYKKCPDDRNMLILKYLIELLAFDGNTLDATQTRDAKEEVQERCKFIFEDAHQKRNWTQIKECMEMKLHKSEFYNKKKLDVCAKKKRIEPLVPLSKKMCLAITSYFEATNQVKDGIEYYSRLLSFDSKVKQTDLGSILSSRARLYEVMGDAKSAQKDLNRIPALTALPPQTPSMFDKCTEKGLEPEKYAHLAMFNLQKRSETPQRGNRPLVLVGTTTKTDSGQSDKTRSKQHKKILLSEKIVFDQTGGLVVKNEAKVTAGEKGMSFTPGSTISIDELEMELNSSRFQLSDFAVELSQSRMRCEKLEHALQTRDEIIADMKVWILFCFVFFYKLIFFQNKIMKLEAQSKNEEMSSLRGEIDNLKKKLAKEIALSKSCSSPKIEKDYKSIEEPGKLVTSSSTKSSTSWIISLFLAIFVSIFLYILTKQSPPQKIA</sequence>
<dbReference type="AlphaFoldDB" id="X6NNR7"/>